<proteinExistence type="predicted"/>
<evidence type="ECO:0000256" key="1">
    <source>
        <dbReference type="SAM" id="SignalP"/>
    </source>
</evidence>
<sequence>MHPILSLLLASTLVLSVCSAPNRPEFYDPRALGGAWLNYAGPHKGGEPLNVIISGHSTPSVLTDTGFRAYAEAIGFAPECLGLHIGFLQAANLGDGHGWVKQIMELREDYGSSWLGACLETVVGGNHLRMYRQDGYTAGSGALFLAVSKEESLLQEHTISHDGYDAGRDLLVQRARGQITAKGITYTTTVRRLTGLMAHGAAGVNHGP</sequence>
<reference evidence="2" key="1">
    <citation type="submission" date="2023-03" db="EMBL/GenBank/DDBJ databases">
        <title>Massive genome expansion in bonnet fungi (Mycena s.s.) driven by repeated elements and novel gene families across ecological guilds.</title>
        <authorList>
            <consortium name="Lawrence Berkeley National Laboratory"/>
            <person name="Harder C.B."/>
            <person name="Miyauchi S."/>
            <person name="Viragh M."/>
            <person name="Kuo A."/>
            <person name="Thoen E."/>
            <person name="Andreopoulos B."/>
            <person name="Lu D."/>
            <person name="Skrede I."/>
            <person name="Drula E."/>
            <person name="Henrissat B."/>
            <person name="Morin E."/>
            <person name="Kohler A."/>
            <person name="Barry K."/>
            <person name="LaButti K."/>
            <person name="Morin E."/>
            <person name="Salamov A."/>
            <person name="Lipzen A."/>
            <person name="Mereny Z."/>
            <person name="Hegedus B."/>
            <person name="Baldrian P."/>
            <person name="Stursova M."/>
            <person name="Weitz H."/>
            <person name="Taylor A."/>
            <person name="Grigoriev I.V."/>
            <person name="Nagy L.G."/>
            <person name="Martin F."/>
            <person name="Kauserud H."/>
        </authorList>
    </citation>
    <scope>NUCLEOTIDE SEQUENCE</scope>
    <source>
        <strain evidence="2">CBHHK173m</strain>
    </source>
</reference>
<keyword evidence="3" id="KW-1185">Reference proteome</keyword>
<feature type="chain" id="PRO_5042082022" evidence="1">
    <location>
        <begin position="20"/>
        <end position="208"/>
    </location>
</feature>
<gene>
    <name evidence="2" type="ORF">B0H15DRAFT_502133</name>
</gene>
<name>A0AAD6XXK2_9AGAR</name>
<keyword evidence="1" id="KW-0732">Signal</keyword>
<dbReference type="Proteomes" id="UP001222325">
    <property type="component" value="Unassembled WGS sequence"/>
</dbReference>
<protein>
    <submittedName>
        <fullName evidence="2">Uncharacterized protein</fullName>
    </submittedName>
</protein>
<accession>A0AAD6XXK2</accession>
<organism evidence="2 3">
    <name type="scientific">Mycena belliarum</name>
    <dbReference type="NCBI Taxonomy" id="1033014"/>
    <lineage>
        <taxon>Eukaryota</taxon>
        <taxon>Fungi</taxon>
        <taxon>Dikarya</taxon>
        <taxon>Basidiomycota</taxon>
        <taxon>Agaricomycotina</taxon>
        <taxon>Agaricomycetes</taxon>
        <taxon>Agaricomycetidae</taxon>
        <taxon>Agaricales</taxon>
        <taxon>Marasmiineae</taxon>
        <taxon>Mycenaceae</taxon>
        <taxon>Mycena</taxon>
    </lineage>
</organism>
<feature type="signal peptide" evidence="1">
    <location>
        <begin position="1"/>
        <end position="19"/>
    </location>
</feature>
<evidence type="ECO:0000313" key="3">
    <source>
        <dbReference type="Proteomes" id="UP001222325"/>
    </source>
</evidence>
<evidence type="ECO:0000313" key="2">
    <source>
        <dbReference type="EMBL" id="KAJ7099924.1"/>
    </source>
</evidence>
<comment type="caution">
    <text evidence="2">The sequence shown here is derived from an EMBL/GenBank/DDBJ whole genome shotgun (WGS) entry which is preliminary data.</text>
</comment>
<dbReference type="EMBL" id="JARJCN010000006">
    <property type="protein sequence ID" value="KAJ7099924.1"/>
    <property type="molecule type" value="Genomic_DNA"/>
</dbReference>
<dbReference type="AlphaFoldDB" id="A0AAD6XXK2"/>